<sequence>MDPQFGFANPDPWSSRANSDLKRRRRVSFVDRIPLNDDSPEAQTGQWLDAKTSEFAFFNKLKSGFGLCSESRGSEPSNKVKQNPKTSESRSHGGTDREAKDKRDGYSFSTPIHTACGLSMSPANFTRKDKEEGPGKSSSGFSRVKDINNLRCDEKGDLFSVKRKRLNQWVKDTWFPELTSNGGDLVSLLLTRLFPGNEETHPSRFSKEGTDGIKRRRDFDSPGPKFLKRSHTEADHGLMERDRSISCQGWLEDSIAPSLQFAKDPEEISFSISYPKESVYRAPLLKQKASLSFHSEETLDCSPMSSLHFRHYKPLSLGYHTEESGYRSENLSLDCTEPSSALLLEWNNETARTDDLPLSYHTELTAYPNGSTSLSLTDNNPWSSGYSSSHDLVARELYPLPLLSHYTIGRSLLPETNQSRPFEHEFERRVIDDKDVAAANQNLQRFHHTNSANWLSRDDYTYSPVDHCPFEVPGCEIVPFPVSSTSNSNSSPSQSDRFSSHDWMRF</sequence>
<evidence type="ECO:0000313" key="2">
    <source>
        <dbReference type="EMBL" id="CAH2051170.1"/>
    </source>
</evidence>
<feature type="region of interest" description="Disordered" evidence="1">
    <location>
        <begin position="483"/>
        <end position="506"/>
    </location>
</feature>
<proteinExistence type="predicted"/>
<evidence type="ECO:0000313" key="3">
    <source>
        <dbReference type="Proteomes" id="UP000836841"/>
    </source>
</evidence>
<feature type="compositionally biased region" description="Basic and acidic residues" evidence="1">
    <location>
        <begin position="200"/>
        <end position="220"/>
    </location>
</feature>
<evidence type="ECO:0000256" key="1">
    <source>
        <dbReference type="SAM" id="MobiDB-lite"/>
    </source>
</evidence>
<reference evidence="2 3" key="1">
    <citation type="submission" date="2022-03" db="EMBL/GenBank/DDBJ databases">
        <authorList>
            <person name="Nunn A."/>
            <person name="Chopra R."/>
            <person name="Nunn A."/>
            <person name="Contreras Garrido A."/>
        </authorList>
    </citation>
    <scope>NUCLEOTIDE SEQUENCE [LARGE SCALE GENOMIC DNA]</scope>
</reference>
<feature type="compositionally biased region" description="Low complexity" evidence="1">
    <location>
        <begin position="483"/>
        <end position="497"/>
    </location>
</feature>
<accession>A0AAU9RSD4</accession>
<feature type="region of interest" description="Disordered" evidence="1">
    <location>
        <begin position="1"/>
        <end position="46"/>
    </location>
</feature>
<feature type="region of interest" description="Disordered" evidence="1">
    <location>
        <begin position="119"/>
        <end position="143"/>
    </location>
</feature>
<keyword evidence="3" id="KW-1185">Reference proteome</keyword>
<feature type="region of interest" description="Disordered" evidence="1">
    <location>
        <begin position="200"/>
        <end position="226"/>
    </location>
</feature>
<organism evidence="2 3">
    <name type="scientific">Thlaspi arvense</name>
    <name type="common">Field penny-cress</name>
    <dbReference type="NCBI Taxonomy" id="13288"/>
    <lineage>
        <taxon>Eukaryota</taxon>
        <taxon>Viridiplantae</taxon>
        <taxon>Streptophyta</taxon>
        <taxon>Embryophyta</taxon>
        <taxon>Tracheophyta</taxon>
        <taxon>Spermatophyta</taxon>
        <taxon>Magnoliopsida</taxon>
        <taxon>eudicotyledons</taxon>
        <taxon>Gunneridae</taxon>
        <taxon>Pentapetalae</taxon>
        <taxon>rosids</taxon>
        <taxon>malvids</taxon>
        <taxon>Brassicales</taxon>
        <taxon>Brassicaceae</taxon>
        <taxon>Thlaspideae</taxon>
        <taxon>Thlaspi</taxon>
    </lineage>
</organism>
<gene>
    <name evidence="2" type="ORF">TAV2_LOCUS9440</name>
</gene>
<dbReference type="EMBL" id="OU466859">
    <property type="protein sequence ID" value="CAH2051170.1"/>
    <property type="molecule type" value="Genomic_DNA"/>
</dbReference>
<protein>
    <submittedName>
        <fullName evidence="2">Uncharacterized protein</fullName>
    </submittedName>
</protein>
<dbReference type="AlphaFoldDB" id="A0AAU9RSD4"/>
<name>A0AAU9RSD4_THLAR</name>
<feature type="region of interest" description="Disordered" evidence="1">
    <location>
        <begin position="69"/>
        <end position="106"/>
    </location>
</feature>
<feature type="compositionally biased region" description="Basic and acidic residues" evidence="1">
    <location>
        <begin position="87"/>
        <end position="105"/>
    </location>
</feature>
<feature type="compositionally biased region" description="Polar residues" evidence="1">
    <location>
        <begin position="74"/>
        <end position="86"/>
    </location>
</feature>
<dbReference type="Proteomes" id="UP000836841">
    <property type="component" value="Chromosome 3"/>
</dbReference>